<reference evidence="5" key="1">
    <citation type="submission" date="2023-06" db="EMBL/GenBank/DDBJ databases">
        <title>SYSU T00b26.</title>
        <authorList>
            <person name="Gao L."/>
            <person name="Fang B.-Z."/>
            <person name="Li W.-J."/>
        </authorList>
    </citation>
    <scope>NUCLEOTIDE SEQUENCE</scope>
    <source>
        <strain evidence="5">SYSU T00b26</strain>
    </source>
</reference>
<dbReference type="GO" id="GO:0043814">
    <property type="term" value="F:phospholactate guanylyltransferase activity"/>
    <property type="evidence" value="ECO:0007669"/>
    <property type="project" value="UniProtKB-EC"/>
</dbReference>
<keyword evidence="3" id="KW-0547">Nucleotide-binding</keyword>
<dbReference type="EMBL" id="JAUHPV010000001">
    <property type="protein sequence ID" value="MDN4471497.1"/>
    <property type="molecule type" value="Genomic_DNA"/>
</dbReference>
<proteinExistence type="predicted"/>
<dbReference type="RefSeq" id="WP_301125184.1">
    <property type="nucleotide sequence ID" value="NZ_JAUHPV010000001.1"/>
</dbReference>
<protein>
    <submittedName>
        <fullName evidence="5">2-phospho-L-lactate guanylyltransferase</fullName>
        <ecNumber evidence="5">2.7.7.68</ecNumber>
    </submittedName>
</protein>
<evidence type="ECO:0000256" key="2">
    <source>
        <dbReference type="ARBA" id="ARBA00022695"/>
    </source>
</evidence>
<dbReference type="EC" id="2.7.7.68" evidence="5"/>
<sequence length="218" mass="22285">MPAPGPERTWQLVIPVRGTAPSKSRLALPDSARERLARAFARDTVRAAVEASTVARVIVVTAEPAREVFEAMGARVVSDPQPPSLATAIARGLAACDPDAPRAVMLGDLPALTGAALDEALKAAGRLDRAVVPDADGTGTTLVTAAARVPHSPAFGTGSFARHLAAGYVSVADAVPDRVRSDVDTLDDLARAASLGLGASSRRACAAINAPVGATTRR</sequence>
<keyword evidence="1 5" id="KW-0808">Transferase</keyword>
<evidence type="ECO:0000256" key="3">
    <source>
        <dbReference type="ARBA" id="ARBA00022741"/>
    </source>
</evidence>
<dbReference type="PANTHER" id="PTHR40392:SF1">
    <property type="entry name" value="2-PHOSPHO-L-LACTATE GUANYLYLTRANSFERASE"/>
    <property type="match status" value="1"/>
</dbReference>
<dbReference type="SUPFAM" id="SSF53448">
    <property type="entry name" value="Nucleotide-diphospho-sugar transferases"/>
    <property type="match status" value="1"/>
</dbReference>
<evidence type="ECO:0000313" key="6">
    <source>
        <dbReference type="Proteomes" id="UP001172738"/>
    </source>
</evidence>
<organism evidence="5 6">
    <name type="scientific">Demequina zhanjiangensis</name>
    <dbReference type="NCBI Taxonomy" id="3051659"/>
    <lineage>
        <taxon>Bacteria</taxon>
        <taxon>Bacillati</taxon>
        <taxon>Actinomycetota</taxon>
        <taxon>Actinomycetes</taxon>
        <taxon>Micrococcales</taxon>
        <taxon>Demequinaceae</taxon>
        <taxon>Demequina</taxon>
    </lineage>
</organism>
<keyword evidence="2 5" id="KW-0548">Nucleotidyltransferase</keyword>
<dbReference type="PANTHER" id="PTHR40392">
    <property type="entry name" value="2-PHOSPHO-L-LACTATE GUANYLYLTRANSFERASE"/>
    <property type="match status" value="1"/>
</dbReference>
<evidence type="ECO:0000256" key="1">
    <source>
        <dbReference type="ARBA" id="ARBA00022679"/>
    </source>
</evidence>
<dbReference type="InterPro" id="IPR002835">
    <property type="entry name" value="CofC"/>
</dbReference>
<name>A0ABT8FXE8_9MICO</name>
<gene>
    <name evidence="5" type="primary">cofC</name>
    <name evidence="5" type="ORF">QQX04_00660</name>
</gene>
<dbReference type="NCBIfam" id="TIGR03552">
    <property type="entry name" value="F420_cofC"/>
    <property type="match status" value="1"/>
</dbReference>
<dbReference type="Gene3D" id="3.90.550.10">
    <property type="entry name" value="Spore Coat Polysaccharide Biosynthesis Protein SpsA, Chain A"/>
    <property type="match status" value="1"/>
</dbReference>
<evidence type="ECO:0000256" key="4">
    <source>
        <dbReference type="ARBA" id="ARBA00023134"/>
    </source>
</evidence>
<accession>A0ABT8FXE8</accession>
<keyword evidence="4" id="KW-0342">GTP-binding</keyword>
<comment type="caution">
    <text evidence="5">The sequence shown here is derived from an EMBL/GenBank/DDBJ whole genome shotgun (WGS) entry which is preliminary data.</text>
</comment>
<dbReference type="InterPro" id="IPR029044">
    <property type="entry name" value="Nucleotide-diphossugar_trans"/>
</dbReference>
<dbReference type="Proteomes" id="UP001172738">
    <property type="component" value="Unassembled WGS sequence"/>
</dbReference>
<keyword evidence="6" id="KW-1185">Reference proteome</keyword>
<evidence type="ECO:0000313" key="5">
    <source>
        <dbReference type="EMBL" id="MDN4471497.1"/>
    </source>
</evidence>
<dbReference type="Pfam" id="PF01983">
    <property type="entry name" value="CofC"/>
    <property type="match status" value="1"/>
</dbReference>